<protein>
    <recommendedName>
        <fullName evidence="1">AbiEi antitoxin N-terminal domain-containing protein</fullName>
    </recommendedName>
</protein>
<dbReference type="EMBL" id="CP131059">
    <property type="protein sequence ID" value="WNY23605.1"/>
    <property type="molecule type" value="Genomic_DNA"/>
</dbReference>
<evidence type="ECO:0000313" key="3">
    <source>
        <dbReference type="Proteomes" id="UP001302978"/>
    </source>
</evidence>
<evidence type="ECO:0000313" key="2">
    <source>
        <dbReference type="EMBL" id="WNY23605.1"/>
    </source>
</evidence>
<dbReference type="Proteomes" id="UP001302978">
    <property type="component" value="Chromosome"/>
</dbReference>
<feature type="domain" description="AbiEi antitoxin N-terminal" evidence="1">
    <location>
        <begin position="6"/>
        <end position="53"/>
    </location>
</feature>
<dbReference type="RefSeq" id="WP_316556738.1">
    <property type="nucleotide sequence ID" value="NZ_CP131059.1"/>
</dbReference>
<name>A0AA96V0B8_9EURY</name>
<organism evidence="2 3">
    <name type="scientific">Methanimicrococcus hongohii</name>
    <dbReference type="NCBI Taxonomy" id="3028295"/>
    <lineage>
        <taxon>Archaea</taxon>
        <taxon>Methanobacteriati</taxon>
        <taxon>Methanobacteriota</taxon>
        <taxon>Stenosarchaea group</taxon>
        <taxon>Methanomicrobia</taxon>
        <taxon>Methanosarcinales</taxon>
        <taxon>Methanosarcinaceae</taxon>
        <taxon>Methanimicrococcus</taxon>
    </lineage>
</organism>
<keyword evidence="3" id="KW-1185">Reference proteome</keyword>
<proteinExistence type="predicted"/>
<dbReference type="Pfam" id="PF13338">
    <property type="entry name" value="AbiEi_4"/>
    <property type="match status" value="1"/>
</dbReference>
<sequence length="196" mass="22660">MNHSDKILEMASENNGIVTSSQVTKAGIPRHYLSKLETNHLLYKADRGIYVLPDAWEDEMYILQMRYSRGIFSHESALYLLNFTDRVPFKHTLTFPYGYHSQSIQNESVVVKHSIPALYKLGISKTMTAYNHPVQVYNIEKTLCDISRGQSTDIQIITDAMKRYLGSEQKNIPLLMDYAKKTHVENKIRRYVEALL</sequence>
<evidence type="ECO:0000259" key="1">
    <source>
        <dbReference type="Pfam" id="PF13338"/>
    </source>
</evidence>
<dbReference type="AlphaFoldDB" id="A0AA96V0B8"/>
<reference evidence="2 3" key="1">
    <citation type="submission" date="2023-07" db="EMBL/GenBank/DDBJ databases">
        <title>Closed genoem sequence of Methanomicrococcus sp. Hf6.</title>
        <authorList>
            <person name="Poehlein A."/>
            <person name="Protasov E."/>
            <person name="Platt K."/>
            <person name="Reeh H."/>
            <person name="Daniel R."/>
            <person name="Brune A."/>
        </authorList>
    </citation>
    <scope>NUCLEOTIDE SEQUENCE [LARGE SCALE GENOMIC DNA]</scope>
    <source>
        <strain evidence="2 3">Hf6</strain>
    </source>
</reference>
<dbReference type="InterPro" id="IPR025159">
    <property type="entry name" value="AbiEi_N"/>
</dbReference>
<gene>
    <name evidence="2" type="ORF">MmiHf6_09140</name>
</gene>
<dbReference type="GeneID" id="85195446"/>
<dbReference type="KEGG" id="mehf:MmiHf6_09140"/>
<accession>A0AA96V0B8</accession>